<proteinExistence type="predicted"/>
<keyword evidence="1" id="KW-0812">Transmembrane</keyword>
<reference evidence="2" key="1">
    <citation type="submission" date="2017-02" db="UniProtKB">
        <authorList>
            <consortium name="WormBaseParasite"/>
        </authorList>
    </citation>
    <scope>IDENTIFICATION</scope>
</reference>
<dbReference type="WBParaSite" id="HDID_0000094801-mRNA-1">
    <property type="protein sequence ID" value="HDID_0000094801-mRNA-1"/>
    <property type="gene ID" value="HDID_0000094801"/>
</dbReference>
<name>A0A0R3S9L2_HYMDI</name>
<keyword evidence="1" id="KW-0472">Membrane</keyword>
<sequence>LDTICYSTSEFAFAWTQPNHQNGRIQGVTRGSQYFLHPPYRSLDLKPAEMDGLHCCLFAVTYSWNQKFSLALISLTFVLISWYYISLPFQKEVEHYEAIEGQLGGRSLAGGGTYLSGRIGPSTLFTRSVYANQSQFGGGVVLNVPAPGNAPTQTVEIGNNNFYPGSEPFGSQLTPLQEDPLVGNEGIFSDQASGMYGHQSMVRGPYLSDNTPTHSVPYDYRRVQEQ</sequence>
<dbReference type="AlphaFoldDB" id="A0A0R3S9L2"/>
<feature type="transmembrane region" description="Helical" evidence="1">
    <location>
        <begin position="68"/>
        <end position="85"/>
    </location>
</feature>
<organism evidence="2">
    <name type="scientific">Hymenolepis diminuta</name>
    <name type="common">Rat tapeworm</name>
    <dbReference type="NCBI Taxonomy" id="6216"/>
    <lineage>
        <taxon>Eukaryota</taxon>
        <taxon>Metazoa</taxon>
        <taxon>Spiralia</taxon>
        <taxon>Lophotrochozoa</taxon>
        <taxon>Platyhelminthes</taxon>
        <taxon>Cestoda</taxon>
        <taxon>Eucestoda</taxon>
        <taxon>Cyclophyllidea</taxon>
        <taxon>Hymenolepididae</taxon>
        <taxon>Hymenolepis</taxon>
    </lineage>
</organism>
<keyword evidence="1" id="KW-1133">Transmembrane helix</keyword>
<evidence type="ECO:0000313" key="2">
    <source>
        <dbReference type="WBParaSite" id="HDID_0000094801-mRNA-1"/>
    </source>
</evidence>
<protein>
    <submittedName>
        <fullName evidence="2">Uncharacterized protein</fullName>
    </submittedName>
</protein>
<accession>A0A0R3S9L2</accession>
<evidence type="ECO:0000256" key="1">
    <source>
        <dbReference type="SAM" id="Phobius"/>
    </source>
</evidence>